<comment type="caution">
    <text evidence="4">The sequence shown here is derived from an EMBL/GenBank/DDBJ whole genome shotgun (WGS) entry which is preliminary data.</text>
</comment>
<evidence type="ECO:0000313" key="4">
    <source>
        <dbReference type="EMBL" id="MFK2900192.1"/>
    </source>
</evidence>
<feature type="transmembrane region" description="Helical" evidence="1">
    <location>
        <begin position="514"/>
        <end position="536"/>
    </location>
</feature>
<dbReference type="EMBL" id="JADIKJ010000007">
    <property type="protein sequence ID" value="MFK2900192.1"/>
    <property type="molecule type" value="Genomic_DNA"/>
</dbReference>
<dbReference type="RefSeq" id="WP_404546617.1">
    <property type="nucleotide sequence ID" value="NZ_JADIKJ010000007.1"/>
</dbReference>
<dbReference type="InterPro" id="IPR050491">
    <property type="entry name" value="AmpC-like"/>
</dbReference>
<dbReference type="Pfam" id="PF00144">
    <property type="entry name" value="Beta-lactamase"/>
    <property type="match status" value="1"/>
</dbReference>
<sequence length="657" mass="71406">MNRHVRCLVALLAGLSTSLVAAQTSPTNGQAPPAAIAGAAPAMTAQDLGAFFDGLMPFALRRSDIAGGVVVVVKDGSVLFAKGYGYADLAQRTPVSPQATLFRPGSTSKLFTWTAVMQLVEQGRLNLDRDINDYLDFKIPPYQGKPITLRNLMTHTPGFEDEARDLLPASIADVDLQRYLKTHIPARIFPPGEIVAYSNYGCGLAGYIVQRISGERFDDYIGQHIFKPLDMAHSTFAQPLPPALAPLMAKGYKTASGGVAQPFELVDPAPAGAMSSSAMDMAHFMIAQLQDGHYGDTQILQPSTVQLMHSLQYTPAPGLNGFDLGFYQEDRNGLRIIGHGGDTVLFHSDLHLLLDQHVGIFMSFNSAGSPDAGGTRMIRAAIFHDFLDRYFPYAPAAQPAWPSARQDAKRVAGWYQATRRNESALRMLYMLAQTSVTAQADGTLAVSMLTDDAGKPLHWREVGPLQYREVNGQDKLDFVTRPDGSIRYWATDYLPAIEVFQPVSTLRSLGGGGLLAGLALATLLVTVVTWLAGWFVRRHYRVSLNVPAELLVTRQLSRLGALALLVALLGWIVLIVAAGVNENLLLHGTAAPWMGLLYVVGVIALVGVVAIVLNTVRAWLARRGWWVRLGETLLGLAALYLGWFILAFGLVSFNTHF</sequence>
<feature type="chain" id="PRO_5046520663" evidence="2">
    <location>
        <begin position="22"/>
        <end position="657"/>
    </location>
</feature>
<feature type="transmembrane region" description="Helical" evidence="1">
    <location>
        <begin position="556"/>
        <end position="578"/>
    </location>
</feature>
<dbReference type="InterPro" id="IPR012338">
    <property type="entry name" value="Beta-lactam/transpept-like"/>
</dbReference>
<protein>
    <submittedName>
        <fullName evidence="4">Beta-lactamase family protein</fullName>
    </submittedName>
</protein>
<dbReference type="InterPro" id="IPR001466">
    <property type="entry name" value="Beta-lactam-related"/>
</dbReference>
<feature type="domain" description="Beta-lactamase-related" evidence="3">
    <location>
        <begin position="62"/>
        <end position="374"/>
    </location>
</feature>
<evidence type="ECO:0000256" key="1">
    <source>
        <dbReference type="SAM" id="Phobius"/>
    </source>
</evidence>
<keyword evidence="2" id="KW-0732">Signal</keyword>
<gene>
    <name evidence="4" type="ORF">ISP15_07575</name>
</gene>
<accession>A0ABW8JGG7</accession>
<evidence type="ECO:0000313" key="5">
    <source>
        <dbReference type="Proteomes" id="UP001620461"/>
    </source>
</evidence>
<dbReference type="Gene3D" id="3.40.710.10">
    <property type="entry name" value="DD-peptidase/beta-lactamase superfamily"/>
    <property type="match status" value="1"/>
</dbReference>
<feature type="transmembrane region" description="Helical" evidence="1">
    <location>
        <begin position="590"/>
        <end position="613"/>
    </location>
</feature>
<reference evidence="4 5" key="1">
    <citation type="submission" date="2020-10" db="EMBL/GenBank/DDBJ databases">
        <title>Phylogeny of dyella-like bacteria.</title>
        <authorList>
            <person name="Fu J."/>
        </authorList>
    </citation>
    <scope>NUCLEOTIDE SEQUENCE [LARGE SCALE GENOMIC DNA]</scope>
    <source>
        <strain evidence="4 5">JP1</strain>
    </source>
</reference>
<dbReference type="SUPFAM" id="SSF56601">
    <property type="entry name" value="beta-lactamase/transpeptidase-like"/>
    <property type="match status" value="1"/>
</dbReference>
<proteinExistence type="predicted"/>
<name>A0ABW8JGG7_9GAMM</name>
<dbReference type="PANTHER" id="PTHR46825:SF9">
    <property type="entry name" value="BETA-LACTAMASE-RELATED DOMAIN-CONTAINING PROTEIN"/>
    <property type="match status" value="1"/>
</dbReference>
<keyword evidence="1" id="KW-0812">Transmembrane</keyword>
<organism evidence="4 5">
    <name type="scientific">Dyella jejuensis</name>
    <dbReference type="NCBI Taxonomy" id="1432009"/>
    <lineage>
        <taxon>Bacteria</taxon>
        <taxon>Pseudomonadati</taxon>
        <taxon>Pseudomonadota</taxon>
        <taxon>Gammaproteobacteria</taxon>
        <taxon>Lysobacterales</taxon>
        <taxon>Rhodanobacteraceae</taxon>
        <taxon>Dyella</taxon>
    </lineage>
</organism>
<evidence type="ECO:0000259" key="3">
    <source>
        <dbReference type="Pfam" id="PF00144"/>
    </source>
</evidence>
<dbReference type="Proteomes" id="UP001620461">
    <property type="component" value="Unassembled WGS sequence"/>
</dbReference>
<dbReference type="PANTHER" id="PTHR46825">
    <property type="entry name" value="D-ALANYL-D-ALANINE-CARBOXYPEPTIDASE/ENDOPEPTIDASE AMPH"/>
    <property type="match status" value="1"/>
</dbReference>
<feature type="signal peptide" evidence="2">
    <location>
        <begin position="1"/>
        <end position="21"/>
    </location>
</feature>
<keyword evidence="5" id="KW-1185">Reference proteome</keyword>
<feature type="transmembrane region" description="Helical" evidence="1">
    <location>
        <begin position="633"/>
        <end position="653"/>
    </location>
</feature>
<keyword evidence="1" id="KW-0472">Membrane</keyword>
<evidence type="ECO:0000256" key="2">
    <source>
        <dbReference type="SAM" id="SignalP"/>
    </source>
</evidence>
<keyword evidence="1" id="KW-1133">Transmembrane helix</keyword>